<dbReference type="Proteomes" id="UP001500420">
    <property type="component" value="Unassembled WGS sequence"/>
</dbReference>
<dbReference type="EMBL" id="BAAADV010000001">
    <property type="protein sequence ID" value="GAA0661559.1"/>
    <property type="molecule type" value="Genomic_DNA"/>
</dbReference>
<keyword evidence="1" id="KW-0472">Membrane</keyword>
<name>A0AAV3T590_9EURY</name>
<dbReference type="AlphaFoldDB" id="A0AAV3T590"/>
<evidence type="ECO:0000256" key="1">
    <source>
        <dbReference type="SAM" id="Phobius"/>
    </source>
</evidence>
<protein>
    <submittedName>
        <fullName evidence="2">Uncharacterized protein</fullName>
    </submittedName>
</protein>
<gene>
    <name evidence="2" type="ORF">GCM10009020_02230</name>
</gene>
<dbReference type="RefSeq" id="WP_343771973.1">
    <property type="nucleotide sequence ID" value="NZ_BAAADV010000001.1"/>
</dbReference>
<keyword evidence="1" id="KW-1133">Transmembrane helix</keyword>
<evidence type="ECO:0000313" key="2">
    <source>
        <dbReference type="EMBL" id="GAA0661559.1"/>
    </source>
</evidence>
<keyword evidence="1" id="KW-0812">Transmembrane</keyword>
<feature type="transmembrane region" description="Helical" evidence="1">
    <location>
        <begin position="156"/>
        <end position="177"/>
    </location>
</feature>
<accession>A0AAV3T590</accession>
<reference evidence="2 3" key="1">
    <citation type="journal article" date="2019" name="Int. J. Syst. Evol. Microbiol.">
        <title>The Global Catalogue of Microorganisms (GCM) 10K type strain sequencing project: providing services to taxonomists for standard genome sequencing and annotation.</title>
        <authorList>
            <consortium name="The Broad Institute Genomics Platform"/>
            <consortium name="The Broad Institute Genome Sequencing Center for Infectious Disease"/>
            <person name="Wu L."/>
            <person name="Ma J."/>
        </authorList>
    </citation>
    <scope>NUCLEOTIDE SEQUENCE [LARGE SCALE GENOMIC DNA]</scope>
    <source>
        <strain evidence="2 3">JCM 16328</strain>
    </source>
</reference>
<organism evidence="2 3">
    <name type="scientific">Natronoarchaeum mannanilyticum</name>
    <dbReference type="NCBI Taxonomy" id="926360"/>
    <lineage>
        <taxon>Archaea</taxon>
        <taxon>Methanobacteriati</taxon>
        <taxon>Methanobacteriota</taxon>
        <taxon>Stenosarchaea group</taxon>
        <taxon>Halobacteria</taxon>
        <taxon>Halobacteriales</taxon>
        <taxon>Natronoarchaeaceae</taxon>
    </lineage>
</organism>
<keyword evidence="3" id="KW-1185">Reference proteome</keyword>
<comment type="caution">
    <text evidence="2">The sequence shown here is derived from an EMBL/GenBank/DDBJ whole genome shotgun (WGS) entry which is preliminary data.</text>
</comment>
<proteinExistence type="predicted"/>
<evidence type="ECO:0000313" key="3">
    <source>
        <dbReference type="Proteomes" id="UP001500420"/>
    </source>
</evidence>
<sequence>MKVQDGDQNGGSLEEDIQLIVQFREFNVDTAAELTNSIKTTLQSLLSDQIATIEETPRDNSKDLLINEEIAIKIFTQFSQTEVAIVSRNYKSESSVPTIYIGNNLPGRQYDQWRHIQSKYSGSNSISSCSFVTFTTEESQKEVSRNPSLEQEYNKIFLYMFVSAIVLTLSFIAWYIFTVGVPAIPAPYW</sequence>